<dbReference type="Pfam" id="PF03606">
    <property type="entry name" value="DcuC"/>
    <property type="match status" value="2"/>
</dbReference>
<sequence length="485" mass="52650">MPVFQQVDNQPQTWEVFAALFMGFERQAGIIIFILMIGGAFWIMNDSKAIDVGIRSFLQFTRRLDKYAIMRRIGTGNLVIVLIMLMFSVFGAVFGMSEETIAFIIIIVPLAISMGYDSITGVSMVFVAAGLGFAGAVLNPFTIGIAQGLAGLPLFSGFEYRLFSWVVINLVGISYILWYANRIKRKPDLSPVHEEDNYWREHLHVNEVEDEPITYKAAWITYFATLSALIGFSIAYPQTTLVMGGGSGVTSWFIPILTASFALTGWLALRKSAPVFVLNLLAYTIVFLIVGVMGYQWYIMEIAALFFAMGILAGAAMDKSPDSITKLFLAGSADIMSAALIVGLAGGIIVILEEGQIIHTILHAMAGGMSDMGDMASVGIMYVIQTVINVVIPSGSAKAALTMPIMAPFSDLIGLSRQATVMAFQFGDGFTNLITPTSGVLIGVLGVAKIPYAKWAKWIAPLIITMILLGFLLLIPTVTMDLNGF</sequence>
<comment type="caution">
    <text evidence="7">The sequence shown here is derived from an EMBL/GenBank/DDBJ whole genome shotgun (WGS) entry which is preliminary data.</text>
</comment>
<feature type="transmembrane region" description="Helical" evidence="6">
    <location>
        <begin position="276"/>
        <end position="292"/>
    </location>
</feature>
<feature type="transmembrane region" description="Helical" evidence="6">
    <location>
        <begin position="126"/>
        <end position="150"/>
    </location>
</feature>
<feature type="transmembrane region" description="Helical" evidence="6">
    <location>
        <begin position="298"/>
        <end position="315"/>
    </location>
</feature>
<evidence type="ECO:0000256" key="4">
    <source>
        <dbReference type="ARBA" id="ARBA00022989"/>
    </source>
</evidence>
<evidence type="ECO:0000256" key="2">
    <source>
        <dbReference type="ARBA" id="ARBA00022475"/>
    </source>
</evidence>
<dbReference type="STRING" id="1236989.JCM15548_14280"/>
<evidence type="ECO:0000313" key="8">
    <source>
        <dbReference type="Proteomes" id="UP000032900"/>
    </source>
</evidence>
<gene>
    <name evidence="7" type="ORF">JCM15548_14280</name>
</gene>
<keyword evidence="4 6" id="KW-1133">Transmembrane helix</keyword>
<keyword evidence="5 6" id="KW-0472">Membrane</keyword>
<keyword evidence="3 6" id="KW-0812">Transmembrane</keyword>
<feature type="transmembrane region" description="Helical" evidence="6">
    <location>
        <begin position="100"/>
        <end position="119"/>
    </location>
</feature>
<feature type="transmembrane region" description="Helical" evidence="6">
    <location>
        <begin position="219"/>
        <end position="237"/>
    </location>
</feature>
<keyword evidence="2" id="KW-1003">Cell membrane</keyword>
<name>A0A0E9M3Y0_9BACT</name>
<organism evidence="7 8">
    <name type="scientific">Geofilum rubicundum JCM 15548</name>
    <dbReference type="NCBI Taxonomy" id="1236989"/>
    <lineage>
        <taxon>Bacteria</taxon>
        <taxon>Pseudomonadati</taxon>
        <taxon>Bacteroidota</taxon>
        <taxon>Bacteroidia</taxon>
        <taxon>Marinilabiliales</taxon>
        <taxon>Marinilabiliaceae</taxon>
        <taxon>Geofilum</taxon>
    </lineage>
</organism>
<evidence type="ECO:0000256" key="5">
    <source>
        <dbReference type="ARBA" id="ARBA00023136"/>
    </source>
</evidence>
<dbReference type="RefSeq" id="WP_227626010.1">
    <property type="nucleotide sequence ID" value="NZ_BAZW01000066.1"/>
</dbReference>
<evidence type="ECO:0000313" key="7">
    <source>
        <dbReference type="EMBL" id="GAO31875.1"/>
    </source>
</evidence>
<dbReference type="Proteomes" id="UP000032900">
    <property type="component" value="Unassembled WGS sequence"/>
</dbReference>
<dbReference type="PANTHER" id="PTHR43652">
    <property type="entry name" value="BASIC AMINO ACID ANTIPORTER YFCC-RELATED"/>
    <property type="match status" value="1"/>
</dbReference>
<evidence type="ECO:0000256" key="3">
    <source>
        <dbReference type="ARBA" id="ARBA00022692"/>
    </source>
</evidence>
<feature type="transmembrane region" description="Helical" evidence="6">
    <location>
        <begin position="455"/>
        <end position="475"/>
    </location>
</feature>
<feature type="transmembrane region" description="Helical" evidence="6">
    <location>
        <begin position="372"/>
        <end position="392"/>
    </location>
</feature>
<feature type="transmembrane region" description="Helical" evidence="6">
    <location>
        <begin position="327"/>
        <end position="352"/>
    </location>
</feature>
<evidence type="ECO:0000256" key="1">
    <source>
        <dbReference type="ARBA" id="ARBA00004651"/>
    </source>
</evidence>
<dbReference type="GO" id="GO:0005886">
    <property type="term" value="C:plasma membrane"/>
    <property type="evidence" value="ECO:0007669"/>
    <property type="project" value="UniProtKB-SubCell"/>
</dbReference>
<protein>
    <submittedName>
        <fullName evidence="7">Short-chain fatty acids transporter</fullName>
    </submittedName>
</protein>
<accession>A0A0E9M3Y0</accession>
<proteinExistence type="predicted"/>
<feature type="transmembrane region" description="Helical" evidence="6">
    <location>
        <begin position="27"/>
        <end position="45"/>
    </location>
</feature>
<feature type="transmembrane region" description="Helical" evidence="6">
    <location>
        <begin position="162"/>
        <end position="180"/>
    </location>
</feature>
<dbReference type="InterPro" id="IPR018385">
    <property type="entry name" value="C4_dicarb_anaerob_car-like"/>
</dbReference>
<dbReference type="EMBL" id="BAZW01000066">
    <property type="protein sequence ID" value="GAO31875.1"/>
    <property type="molecule type" value="Genomic_DNA"/>
</dbReference>
<evidence type="ECO:0000256" key="6">
    <source>
        <dbReference type="SAM" id="Phobius"/>
    </source>
</evidence>
<feature type="transmembrane region" description="Helical" evidence="6">
    <location>
        <begin position="249"/>
        <end position="269"/>
    </location>
</feature>
<dbReference type="InterPro" id="IPR051679">
    <property type="entry name" value="DASS-Related_Transporters"/>
</dbReference>
<reference evidence="7 8" key="1">
    <citation type="journal article" date="2015" name="Microbes Environ.">
        <title>Distribution and evolution of nitrogen fixation genes in the phylum bacteroidetes.</title>
        <authorList>
            <person name="Inoue J."/>
            <person name="Oshima K."/>
            <person name="Suda W."/>
            <person name="Sakamoto M."/>
            <person name="Iino T."/>
            <person name="Noda S."/>
            <person name="Hongoh Y."/>
            <person name="Hattori M."/>
            <person name="Ohkuma M."/>
        </authorList>
    </citation>
    <scope>NUCLEOTIDE SEQUENCE [LARGE SCALE GENOMIC DNA]</scope>
    <source>
        <strain evidence="7">JCM 15548</strain>
    </source>
</reference>
<keyword evidence="8" id="KW-1185">Reference proteome</keyword>
<dbReference type="PANTHER" id="PTHR43652:SF6">
    <property type="entry name" value="ARGININE REPRESSOR"/>
    <property type="match status" value="1"/>
</dbReference>
<comment type="subcellular location">
    <subcellularLocation>
        <location evidence="1">Cell membrane</location>
        <topology evidence="1">Multi-pass membrane protein</topology>
    </subcellularLocation>
</comment>
<feature type="transmembrane region" description="Helical" evidence="6">
    <location>
        <begin position="73"/>
        <end position="94"/>
    </location>
</feature>
<dbReference type="AlphaFoldDB" id="A0A0E9M3Y0"/>